<name>A0A1G6WY10_9SPHI</name>
<evidence type="ECO:0000259" key="1">
    <source>
        <dbReference type="Pfam" id="PF03432"/>
    </source>
</evidence>
<dbReference type="RefSeq" id="WP_090770394.1">
    <property type="nucleotide sequence ID" value="NZ_FMZH01000007.1"/>
</dbReference>
<sequence>MNTVVRLFTKAKGFPAVSYNMEKVNTGVAELLSARNMELLKAYSFIRTIDIEHYFGAISSLNARSHFDQFHAVLSTKGSQIEQKVFLDIAHKWLEAMGYKEQPYLIFLHKDTPNRHIHIVSTDVRIDGSKISDSFDRMRAVTELNRICGVDEEKLFKDDISRLIKYRCSSTVQLKLLFNQKGYRFFSHKDNFLVRKYGKTLLRIRRDALLEGLSAAKPDYRRTKEIQSFISSAILIHCRRPEPIYQLGPGGSWRKIIGYRSDLADFLLSAANLEVVYLFSNKTVTSFVLIDHHLAQLFAGEELMDLQRFIGKVTQEPLISKLQHQR</sequence>
<keyword evidence="3" id="KW-1185">Reference proteome</keyword>
<organism evidence="2 3">
    <name type="scientific">Pedobacter soli</name>
    <dbReference type="NCBI Taxonomy" id="390242"/>
    <lineage>
        <taxon>Bacteria</taxon>
        <taxon>Pseudomonadati</taxon>
        <taxon>Bacteroidota</taxon>
        <taxon>Sphingobacteriia</taxon>
        <taxon>Sphingobacteriales</taxon>
        <taxon>Sphingobacteriaceae</taxon>
        <taxon>Pedobacter</taxon>
    </lineage>
</organism>
<protein>
    <submittedName>
        <fullName evidence="2">Relaxase/Mobilisation nuclease domain-containing protein</fullName>
    </submittedName>
</protein>
<evidence type="ECO:0000313" key="2">
    <source>
        <dbReference type="EMBL" id="SDD70689.1"/>
    </source>
</evidence>
<reference evidence="3" key="1">
    <citation type="submission" date="2016-10" db="EMBL/GenBank/DDBJ databases">
        <authorList>
            <person name="Varghese N."/>
            <person name="Submissions S."/>
        </authorList>
    </citation>
    <scope>NUCLEOTIDE SEQUENCE [LARGE SCALE GENOMIC DNA]</scope>
    <source>
        <strain evidence="3">DSM 18609</strain>
    </source>
</reference>
<dbReference type="AlphaFoldDB" id="A0A1G6WY10"/>
<gene>
    <name evidence="2" type="ORF">SAMN04488024_107160</name>
</gene>
<dbReference type="EMBL" id="FMZH01000007">
    <property type="protein sequence ID" value="SDD70689.1"/>
    <property type="molecule type" value="Genomic_DNA"/>
</dbReference>
<dbReference type="Proteomes" id="UP000199455">
    <property type="component" value="Unassembled WGS sequence"/>
</dbReference>
<dbReference type="InterPro" id="IPR005094">
    <property type="entry name" value="Endonuclease_MobA/VirD2"/>
</dbReference>
<feature type="domain" description="MobA/VirD2-like nuclease" evidence="1">
    <location>
        <begin position="50"/>
        <end position="148"/>
    </location>
</feature>
<dbReference type="Pfam" id="PF03432">
    <property type="entry name" value="Relaxase"/>
    <property type="match status" value="1"/>
</dbReference>
<dbReference type="STRING" id="390242.SAMN04488024_107160"/>
<proteinExistence type="predicted"/>
<evidence type="ECO:0000313" key="3">
    <source>
        <dbReference type="Proteomes" id="UP000199455"/>
    </source>
</evidence>
<accession>A0A1G6WY10</accession>